<organism evidence="1 2">
    <name type="scientific">Acidipropionibacterium jensenii</name>
    <dbReference type="NCBI Taxonomy" id="1749"/>
    <lineage>
        <taxon>Bacteria</taxon>
        <taxon>Bacillati</taxon>
        <taxon>Actinomycetota</taxon>
        <taxon>Actinomycetes</taxon>
        <taxon>Propionibacteriales</taxon>
        <taxon>Propionibacteriaceae</taxon>
        <taxon>Acidipropionibacterium</taxon>
    </lineage>
</organism>
<name>A0A3S4USP6_9ACTN</name>
<reference evidence="1 2" key="1">
    <citation type="submission" date="2018-12" db="EMBL/GenBank/DDBJ databases">
        <authorList>
            <consortium name="Pathogen Informatics"/>
        </authorList>
    </citation>
    <scope>NUCLEOTIDE SEQUENCE [LARGE SCALE GENOMIC DNA]</scope>
    <source>
        <strain evidence="1 2">NCTC13652</strain>
    </source>
</reference>
<dbReference type="AlphaFoldDB" id="A0A3S4USP6"/>
<accession>A0A3S4USP6</accession>
<dbReference type="EMBL" id="LR134473">
    <property type="protein sequence ID" value="VEI04312.1"/>
    <property type="molecule type" value="Genomic_DNA"/>
</dbReference>
<protein>
    <submittedName>
        <fullName evidence="1">Uncharacterized protein</fullName>
    </submittedName>
</protein>
<evidence type="ECO:0000313" key="2">
    <source>
        <dbReference type="Proteomes" id="UP000277858"/>
    </source>
</evidence>
<dbReference type="STRING" id="1122997.GCA_000425285_00461"/>
<sequence>MDHTVTARGTGAGGLATPAARWALVFAWLMGAVKALVDGQFNPQYVTLPVACLLCLVAAVVLTRREDLPLSGVLATVVTALVLTAMVLALSVPPDRASIWQLQFGATLLALLFVRGDLVHAVIGAALHSAIFIVWALWYSMPVSWLLTVLTAPCVVYFLAVTWLFGLRRVVMQERTHRSEAAEHVRQTRAEREAARRIGRELALVRAKTGHVLALLRDGAPLDKELRGEIAVVGGEIRDRLRSPRLQHPELNRAIAALRAGGTSVNVLAETSESAPELGDRAAEQIAAVVRDEAGADSLVVTWNEPERVSIVARHGDRSERHIVQVLPAVSRSDAE</sequence>
<dbReference type="Proteomes" id="UP000277858">
    <property type="component" value="Chromosome"/>
</dbReference>
<evidence type="ECO:0000313" key="1">
    <source>
        <dbReference type="EMBL" id="VEI04312.1"/>
    </source>
</evidence>
<dbReference type="RefSeq" id="WP_126412794.1">
    <property type="nucleotide sequence ID" value="NZ_CP040635.1"/>
</dbReference>
<dbReference type="GeneID" id="82885239"/>
<dbReference type="OrthoDB" id="5081299at2"/>
<proteinExistence type="predicted"/>
<keyword evidence="2" id="KW-1185">Reference proteome</keyword>
<gene>
    <name evidence="1" type="ORF">NCTC13652_02541</name>
</gene>